<evidence type="ECO:0000256" key="3">
    <source>
        <dbReference type="ARBA" id="ARBA00022448"/>
    </source>
</evidence>
<keyword evidence="7" id="KW-0998">Cell outer membrane</keyword>
<dbReference type="EMBL" id="JACIGI010000020">
    <property type="protein sequence ID" value="MBB4286721.1"/>
    <property type="molecule type" value="Genomic_DNA"/>
</dbReference>
<feature type="chain" id="PRO_5031223392" evidence="10">
    <location>
        <begin position="21"/>
        <end position="473"/>
    </location>
</feature>
<evidence type="ECO:0000256" key="8">
    <source>
        <dbReference type="SAM" id="Coils"/>
    </source>
</evidence>
<dbReference type="GO" id="GO:0015288">
    <property type="term" value="F:porin activity"/>
    <property type="evidence" value="ECO:0007669"/>
    <property type="project" value="TreeGrafter"/>
</dbReference>
<comment type="subcellular location">
    <subcellularLocation>
        <location evidence="1">Cell outer membrane</location>
    </subcellularLocation>
</comment>
<dbReference type="InterPro" id="IPR010130">
    <property type="entry name" value="T1SS_OMP_TolC"/>
</dbReference>
<dbReference type="GO" id="GO:1990281">
    <property type="term" value="C:efflux pump complex"/>
    <property type="evidence" value="ECO:0007669"/>
    <property type="project" value="TreeGrafter"/>
</dbReference>
<organism evidence="11 12">
    <name type="scientific">Roseospira goensis</name>
    <dbReference type="NCBI Taxonomy" id="391922"/>
    <lineage>
        <taxon>Bacteria</taxon>
        <taxon>Pseudomonadati</taxon>
        <taxon>Pseudomonadota</taxon>
        <taxon>Alphaproteobacteria</taxon>
        <taxon>Rhodospirillales</taxon>
        <taxon>Rhodospirillaceae</taxon>
        <taxon>Roseospira</taxon>
    </lineage>
</organism>
<keyword evidence="5" id="KW-0812">Transmembrane</keyword>
<proteinExistence type="inferred from homology"/>
<keyword evidence="8" id="KW-0175">Coiled coil</keyword>
<dbReference type="RefSeq" id="WP_184435819.1">
    <property type="nucleotide sequence ID" value="NZ_JACIGI010000020.1"/>
</dbReference>
<dbReference type="GO" id="GO:0015562">
    <property type="term" value="F:efflux transmembrane transporter activity"/>
    <property type="evidence" value="ECO:0007669"/>
    <property type="project" value="InterPro"/>
</dbReference>
<accession>A0A7W6S0Z8</accession>
<evidence type="ECO:0000313" key="11">
    <source>
        <dbReference type="EMBL" id="MBB4286721.1"/>
    </source>
</evidence>
<evidence type="ECO:0000256" key="10">
    <source>
        <dbReference type="SAM" id="SignalP"/>
    </source>
</evidence>
<dbReference type="AlphaFoldDB" id="A0A7W6S0Z8"/>
<dbReference type="Gene3D" id="1.20.1600.10">
    <property type="entry name" value="Outer membrane efflux proteins (OEP)"/>
    <property type="match status" value="1"/>
</dbReference>
<dbReference type="InterPro" id="IPR003423">
    <property type="entry name" value="OMP_efflux"/>
</dbReference>
<keyword evidence="6" id="KW-0472">Membrane</keyword>
<feature type="region of interest" description="Disordered" evidence="9">
    <location>
        <begin position="73"/>
        <end position="94"/>
    </location>
</feature>
<dbReference type="SUPFAM" id="SSF56954">
    <property type="entry name" value="Outer membrane efflux proteins (OEP)"/>
    <property type="match status" value="1"/>
</dbReference>
<protein>
    <submittedName>
        <fullName evidence="11">Outer membrane protein</fullName>
    </submittedName>
</protein>
<feature type="signal peptide" evidence="10">
    <location>
        <begin position="1"/>
        <end position="20"/>
    </location>
</feature>
<evidence type="ECO:0000256" key="5">
    <source>
        <dbReference type="ARBA" id="ARBA00022692"/>
    </source>
</evidence>
<dbReference type="NCBIfam" id="TIGR01844">
    <property type="entry name" value="type_I_sec_TolC"/>
    <property type="match status" value="1"/>
</dbReference>
<keyword evidence="4" id="KW-1134">Transmembrane beta strand</keyword>
<dbReference type="PANTHER" id="PTHR30026:SF22">
    <property type="entry name" value="OUTER MEMBRANE EFFLUX PROTEIN"/>
    <property type="match status" value="1"/>
</dbReference>
<evidence type="ECO:0000256" key="2">
    <source>
        <dbReference type="ARBA" id="ARBA00007613"/>
    </source>
</evidence>
<feature type="coiled-coil region" evidence="8">
    <location>
        <begin position="353"/>
        <end position="411"/>
    </location>
</feature>
<keyword evidence="3" id="KW-0813">Transport</keyword>
<comment type="similarity">
    <text evidence="2">Belongs to the outer membrane factor (OMF) (TC 1.B.17) family.</text>
</comment>
<evidence type="ECO:0000313" key="12">
    <source>
        <dbReference type="Proteomes" id="UP000555728"/>
    </source>
</evidence>
<dbReference type="PANTHER" id="PTHR30026">
    <property type="entry name" value="OUTER MEMBRANE PROTEIN TOLC"/>
    <property type="match status" value="1"/>
</dbReference>
<dbReference type="InterPro" id="IPR051906">
    <property type="entry name" value="TolC-like"/>
</dbReference>
<evidence type="ECO:0000256" key="7">
    <source>
        <dbReference type="ARBA" id="ARBA00023237"/>
    </source>
</evidence>
<dbReference type="Proteomes" id="UP000555728">
    <property type="component" value="Unassembled WGS sequence"/>
</dbReference>
<evidence type="ECO:0000256" key="4">
    <source>
        <dbReference type="ARBA" id="ARBA00022452"/>
    </source>
</evidence>
<comment type="caution">
    <text evidence="11">The sequence shown here is derived from an EMBL/GenBank/DDBJ whole genome shotgun (WGS) entry which is preliminary data.</text>
</comment>
<reference evidence="11 12" key="1">
    <citation type="submission" date="2020-08" db="EMBL/GenBank/DDBJ databases">
        <title>Genome sequencing of Purple Non-Sulfur Bacteria from various extreme environments.</title>
        <authorList>
            <person name="Mayer M."/>
        </authorList>
    </citation>
    <scope>NUCLEOTIDE SEQUENCE [LARGE SCALE GENOMIC DNA]</scope>
    <source>
        <strain evidence="11 12">JA135</strain>
    </source>
</reference>
<sequence length="473" mass="51156">MKPFSLLALALVAVCGLVLAPVSGARAQSLEEALVAAYLNNPGLQARRAQLRAVDQGVPLAKSGWRPQVSVTGETGWQTTTRDLGTGREQTTDTNPTAVTVSVTQPIFRGFRTTAQVDQAENNVLAERANLTATEQQVLLDAAVAFLNVVRDTAVVDLNRNNEDVLTRQLEATQDRFRVGEITRTDVAQSEARLSGAYADTADALAALESSRANYLRVVGEPAGEVAAPEDMAALPATLQDAIDRALAANPSILAAEYGWRAAQDEIRNQRGRLLPEVSVQGSFFKGWEQGNLEDSEQETLAATLNVTVPIYQGGTVYAQLREAKHRAGQRRLELDEARTQVREQAQQAWEQMVATQARIESLRDQIEAAEIALEGVQREAQVGARTVLDVLDAEQELLNARVNLVRAQRDELVAGFNLLSAIGGMTVPELDLPVEPYDPTQNYEDVQDQWFGGSAAADADAALGLEGTSPTY</sequence>
<dbReference type="GO" id="GO:0009279">
    <property type="term" value="C:cell outer membrane"/>
    <property type="evidence" value="ECO:0007669"/>
    <property type="project" value="UniProtKB-SubCell"/>
</dbReference>
<evidence type="ECO:0000256" key="9">
    <source>
        <dbReference type="SAM" id="MobiDB-lite"/>
    </source>
</evidence>
<name>A0A7W6S0Z8_9PROT</name>
<keyword evidence="12" id="KW-1185">Reference proteome</keyword>
<keyword evidence="10" id="KW-0732">Signal</keyword>
<gene>
    <name evidence="11" type="ORF">GGD88_002458</name>
</gene>
<dbReference type="Pfam" id="PF02321">
    <property type="entry name" value="OEP"/>
    <property type="match status" value="2"/>
</dbReference>
<evidence type="ECO:0000256" key="1">
    <source>
        <dbReference type="ARBA" id="ARBA00004442"/>
    </source>
</evidence>
<evidence type="ECO:0000256" key="6">
    <source>
        <dbReference type="ARBA" id="ARBA00023136"/>
    </source>
</evidence>